<keyword evidence="3" id="KW-0378">Hydrolase</keyword>
<accession>G0V5M9</accession>
<dbReference type="GO" id="GO:0008610">
    <property type="term" value="P:lipid biosynthetic process"/>
    <property type="evidence" value="ECO:0007669"/>
    <property type="project" value="EnsemblFungi"/>
</dbReference>
<reference key="2">
    <citation type="submission" date="2011-08" db="EMBL/GenBank/DDBJ databases">
        <title>Genome sequence of Naumovozyma castellii.</title>
        <authorList>
            <person name="Gordon J.L."/>
            <person name="Armisen D."/>
            <person name="Proux-Wera E."/>
            <person name="OhEigeartaigh S.S."/>
            <person name="Byrne K.P."/>
            <person name="Wolfe K.H."/>
        </authorList>
    </citation>
    <scope>NUCLEOTIDE SEQUENCE</scope>
    <source>
        <strain>Type strain:CBS 4309</strain>
    </source>
</reference>
<evidence type="ECO:0000256" key="2">
    <source>
        <dbReference type="ARBA" id="ARBA00022692"/>
    </source>
</evidence>
<protein>
    <recommendedName>
        <fullName evidence="7">Phosphatidic acid phosphatase type 2/haloperoxidase domain-containing protein</fullName>
    </recommendedName>
</protein>
<organism evidence="8 9">
    <name type="scientific">Naumovozyma castellii</name>
    <name type="common">Yeast</name>
    <name type="synonym">Saccharomyces castellii</name>
    <dbReference type="NCBI Taxonomy" id="27288"/>
    <lineage>
        <taxon>Eukaryota</taxon>
        <taxon>Fungi</taxon>
        <taxon>Dikarya</taxon>
        <taxon>Ascomycota</taxon>
        <taxon>Saccharomycotina</taxon>
        <taxon>Saccharomycetes</taxon>
        <taxon>Saccharomycetales</taxon>
        <taxon>Saccharomycetaceae</taxon>
        <taxon>Naumovozyma</taxon>
    </lineage>
</organism>
<evidence type="ECO:0000259" key="7">
    <source>
        <dbReference type="SMART" id="SM00014"/>
    </source>
</evidence>
<dbReference type="InParanoid" id="G0V5M9"/>
<name>G0V5M9_NAUCA</name>
<dbReference type="GeneID" id="96900256"/>
<evidence type="ECO:0000256" key="3">
    <source>
        <dbReference type="ARBA" id="ARBA00022801"/>
    </source>
</evidence>
<dbReference type="InterPro" id="IPR036938">
    <property type="entry name" value="PAP2/HPO_sf"/>
</dbReference>
<evidence type="ECO:0000313" key="8">
    <source>
        <dbReference type="EMBL" id="CCC66767.1"/>
    </source>
</evidence>
<feature type="transmembrane region" description="Helical" evidence="6">
    <location>
        <begin position="104"/>
        <end position="122"/>
    </location>
</feature>
<dbReference type="Pfam" id="PF01569">
    <property type="entry name" value="PAP2"/>
    <property type="match status" value="1"/>
</dbReference>
<feature type="transmembrane region" description="Helical" evidence="6">
    <location>
        <begin position="162"/>
        <end position="182"/>
    </location>
</feature>
<dbReference type="eggNOG" id="KOG3146">
    <property type="taxonomic scope" value="Eukaryota"/>
</dbReference>
<evidence type="ECO:0000256" key="5">
    <source>
        <dbReference type="ARBA" id="ARBA00023136"/>
    </source>
</evidence>
<keyword evidence="5 6" id="KW-0472">Membrane</keyword>
<dbReference type="SMART" id="SM00014">
    <property type="entry name" value="acidPPc"/>
    <property type="match status" value="1"/>
</dbReference>
<dbReference type="GO" id="GO:0047874">
    <property type="term" value="F:dolichyldiphosphatase activity"/>
    <property type="evidence" value="ECO:0007669"/>
    <property type="project" value="EnsemblFungi"/>
</dbReference>
<dbReference type="PANTHER" id="PTHR14969:SF59">
    <property type="entry name" value="DOLICHYLDIPHOSPHATASE"/>
    <property type="match status" value="1"/>
</dbReference>
<proteinExistence type="predicted"/>
<dbReference type="UniPathway" id="UPA00378"/>
<dbReference type="InterPro" id="IPR039667">
    <property type="entry name" value="Dolichyldiphosphatase_PAP2"/>
</dbReference>
<feature type="transmembrane region" description="Helical" evidence="6">
    <location>
        <begin position="134"/>
        <end position="153"/>
    </location>
</feature>
<dbReference type="GO" id="GO:0042392">
    <property type="term" value="F:sphingosine-1-phosphate phosphatase activity"/>
    <property type="evidence" value="ECO:0007669"/>
    <property type="project" value="TreeGrafter"/>
</dbReference>
<dbReference type="HOGENOM" id="CLU_074922_0_1_1"/>
<dbReference type="AlphaFoldDB" id="G0V5M9"/>
<dbReference type="STRING" id="1064592.G0V5M9"/>
<reference evidence="8 9" key="1">
    <citation type="journal article" date="2011" name="Proc. Natl. Acad. Sci. U.S.A.">
        <title>Evolutionary erosion of yeast sex chromosomes by mating-type switching accidents.</title>
        <authorList>
            <person name="Gordon J.L."/>
            <person name="Armisen D."/>
            <person name="Proux-Wera E."/>
            <person name="Oheigeartaigh S.S."/>
            <person name="Byrne K.P."/>
            <person name="Wolfe K.H."/>
        </authorList>
    </citation>
    <scope>NUCLEOTIDE SEQUENCE [LARGE SCALE GENOMIC DNA]</scope>
    <source>
        <strain evidence="9">ATCC 76901 / BCRC 22586 / CBS 4309 / NBRC 1992 / NRRL Y-12630</strain>
    </source>
</reference>
<dbReference type="GO" id="GO:0005789">
    <property type="term" value="C:endoplasmic reticulum membrane"/>
    <property type="evidence" value="ECO:0007669"/>
    <property type="project" value="EnsemblFungi"/>
</dbReference>
<dbReference type="InterPro" id="IPR000326">
    <property type="entry name" value="PAP2/HPO"/>
</dbReference>
<dbReference type="OMA" id="VYATLIW"/>
<evidence type="ECO:0000313" key="9">
    <source>
        <dbReference type="Proteomes" id="UP000001640"/>
    </source>
</evidence>
<dbReference type="Proteomes" id="UP000001640">
    <property type="component" value="Chromosome 1"/>
</dbReference>
<comment type="subcellular location">
    <subcellularLocation>
        <location evidence="1">Membrane</location>
        <topology evidence="1">Multi-pass membrane protein</topology>
    </subcellularLocation>
</comment>
<gene>
    <name evidence="8" type="primary">NCAS0A02090</name>
    <name evidence="8" type="ordered locus">NCAS_0A02090</name>
</gene>
<keyword evidence="2 6" id="KW-0812">Transmembrane</keyword>
<evidence type="ECO:0000256" key="1">
    <source>
        <dbReference type="ARBA" id="ARBA00004141"/>
    </source>
</evidence>
<dbReference type="PANTHER" id="PTHR14969">
    <property type="entry name" value="SPHINGOSINE-1-PHOSPHATE PHOSPHOHYDROLASE"/>
    <property type="match status" value="1"/>
</dbReference>
<keyword evidence="4 6" id="KW-1133">Transmembrane helix</keyword>
<evidence type="ECO:0000256" key="4">
    <source>
        <dbReference type="ARBA" id="ARBA00022989"/>
    </source>
</evidence>
<dbReference type="EMBL" id="HE576752">
    <property type="protein sequence ID" value="CCC66767.1"/>
    <property type="molecule type" value="Genomic_DNA"/>
</dbReference>
<dbReference type="OrthoDB" id="302705at2759"/>
<dbReference type="SUPFAM" id="SSF48317">
    <property type="entry name" value="Acid phosphatase/Vanadium-dependent haloperoxidase"/>
    <property type="match status" value="1"/>
</dbReference>
<evidence type="ECO:0000256" key="6">
    <source>
        <dbReference type="SAM" id="Phobius"/>
    </source>
</evidence>
<feature type="domain" description="Phosphatidic acid phosphatase type 2/haloperoxidase" evidence="7">
    <location>
        <begin position="55"/>
        <end position="176"/>
    </location>
</feature>
<dbReference type="CDD" id="cd03382">
    <property type="entry name" value="PAP2_dolichyldiphosphatase"/>
    <property type="match status" value="1"/>
</dbReference>
<feature type="transmembrane region" description="Helical" evidence="6">
    <location>
        <begin position="25"/>
        <end position="48"/>
    </location>
</feature>
<dbReference type="GO" id="GO:0006487">
    <property type="term" value="P:protein N-linked glycosylation"/>
    <property type="evidence" value="ECO:0007669"/>
    <property type="project" value="EnsemblFungi"/>
</dbReference>
<sequence length="236" mass="27075">MDLNPNPNIIPFDDTYILYDSDDPLSFICAYLSLFPILILTFYLSWFITTREMEACIMAAGQLCNELINNVVKNKIRQPRPPHPELVSSFQRDTLRSGYGMPSAHSQFMGFLTMYMLLRVTYNWAGLSSVKKHVGASAVFGLGVCVCFSRIYLKYHSLEQVLVGWCFGVFNGAGYYAVVGLLREMGIVQWVLQWGIMRWLYVKDSWNGDAEKTLKSEFETWQRRSCANGIRNKKVD</sequence>
<dbReference type="Gene3D" id="1.20.144.10">
    <property type="entry name" value="Phosphatidic acid phosphatase type 2/haloperoxidase"/>
    <property type="match status" value="1"/>
</dbReference>
<dbReference type="FunCoup" id="G0V5M9">
    <property type="interactions" value="397"/>
</dbReference>
<keyword evidence="9" id="KW-1185">Reference proteome</keyword>
<dbReference type="RefSeq" id="XP_003673158.1">
    <property type="nucleotide sequence ID" value="XM_003673110.1"/>
</dbReference>
<dbReference type="KEGG" id="ncs:NCAS_0A02090"/>